<dbReference type="AlphaFoldDB" id="A0A6A0A872"/>
<name>A0A6A0A872_HAELA</name>
<reference evidence="1 2" key="1">
    <citation type="submission" date="2020-02" db="EMBL/GenBank/DDBJ databases">
        <title>Draft genome sequence of Haematococcus lacustris strain NIES-144.</title>
        <authorList>
            <person name="Morimoto D."/>
            <person name="Nakagawa S."/>
            <person name="Yoshida T."/>
            <person name="Sawayama S."/>
        </authorList>
    </citation>
    <scope>NUCLEOTIDE SEQUENCE [LARGE SCALE GENOMIC DNA]</scope>
    <source>
        <strain evidence="1 2">NIES-144</strain>
    </source>
</reference>
<proteinExistence type="predicted"/>
<dbReference type="EMBL" id="BLLF01004040">
    <property type="protein sequence ID" value="GFH28795.1"/>
    <property type="molecule type" value="Genomic_DNA"/>
</dbReference>
<organism evidence="1 2">
    <name type="scientific">Haematococcus lacustris</name>
    <name type="common">Green alga</name>
    <name type="synonym">Haematococcus pluvialis</name>
    <dbReference type="NCBI Taxonomy" id="44745"/>
    <lineage>
        <taxon>Eukaryota</taxon>
        <taxon>Viridiplantae</taxon>
        <taxon>Chlorophyta</taxon>
        <taxon>core chlorophytes</taxon>
        <taxon>Chlorophyceae</taxon>
        <taxon>CS clade</taxon>
        <taxon>Chlamydomonadales</taxon>
        <taxon>Haematococcaceae</taxon>
        <taxon>Haematococcus</taxon>
    </lineage>
</organism>
<dbReference type="Proteomes" id="UP000485058">
    <property type="component" value="Unassembled WGS sequence"/>
</dbReference>
<feature type="non-terminal residue" evidence="1">
    <location>
        <position position="1"/>
    </location>
</feature>
<accession>A0A6A0A872</accession>
<evidence type="ECO:0000313" key="1">
    <source>
        <dbReference type="EMBL" id="GFH28795.1"/>
    </source>
</evidence>
<gene>
    <name evidence="1" type="ORF">HaLaN_27344</name>
</gene>
<comment type="caution">
    <text evidence="1">The sequence shown here is derived from an EMBL/GenBank/DDBJ whole genome shotgun (WGS) entry which is preliminary data.</text>
</comment>
<keyword evidence="2" id="KW-1185">Reference proteome</keyword>
<protein>
    <submittedName>
        <fullName evidence="1">Uncharacterized protein</fullName>
    </submittedName>
</protein>
<evidence type="ECO:0000313" key="2">
    <source>
        <dbReference type="Proteomes" id="UP000485058"/>
    </source>
</evidence>
<sequence length="38" mass="4136">MQCDGSLQCAMCGGVVEQVFAMGKTGDDAKIKERRERS</sequence>